<proteinExistence type="predicted"/>
<accession>A0ABX9W891</accession>
<dbReference type="Proteomes" id="UP000274695">
    <property type="component" value="Unassembled WGS sequence"/>
</dbReference>
<reference evidence="3 4" key="1">
    <citation type="submission" date="2018-10" db="EMBL/GenBank/DDBJ databases">
        <title>Draft genome sequence of Zhongshania sp. DSW25-10.</title>
        <authorList>
            <person name="Oh J."/>
        </authorList>
    </citation>
    <scope>NUCLEOTIDE SEQUENCE [LARGE SCALE GENOMIC DNA]</scope>
    <source>
        <strain evidence="3 4">DSW25-10</strain>
    </source>
</reference>
<dbReference type="SUPFAM" id="SSF53756">
    <property type="entry name" value="UDP-Glycosyltransferase/glycogen phosphorylase"/>
    <property type="match status" value="1"/>
</dbReference>
<evidence type="ECO:0000259" key="2">
    <source>
        <dbReference type="Pfam" id="PF13439"/>
    </source>
</evidence>
<dbReference type="InterPro" id="IPR001296">
    <property type="entry name" value="Glyco_trans_1"/>
</dbReference>
<dbReference type="RefSeq" id="WP_123181436.1">
    <property type="nucleotide sequence ID" value="NZ_RHGB01000002.1"/>
</dbReference>
<dbReference type="Gene3D" id="3.40.50.2000">
    <property type="entry name" value="Glycogen Phosphorylase B"/>
    <property type="match status" value="2"/>
</dbReference>
<dbReference type="InterPro" id="IPR028098">
    <property type="entry name" value="Glyco_trans_4-like_N"/>
</dbReference>
<protein>
    <submittedName>
        <fullName evidence="3">Glycosyltransferase</fullName>
    </submittedName>
</protein>
<name>A0ABX9W891_9GAMM</name>
<comment type="caution">
    <text evidence="3">The sequence shown here is derived from an EMBL/GenBank/DDBJ whole genome shotgun (WGS) entry which is preliminary data.</text>
</comment>
<feature type="domain" description="Glycosyl transferase family 1" evidence="1">
    <location>
        <begin position="192"/>
        <end position="352"/>
    </location>
</feature>
<dbReference type="EMBL" id="RHGB01000002">
    <property type="protein sequence ID" value="RNL67215.1"/>
    <property type="molecule type" value="Genomic_DNA"/>
</dbReference>
<evidence type="ECO:0000259" key="1">
    <source>
        <dbReference type="Pfam" id="PF00534"/>
    </source>
</evidence>
<dbReference type="Pfam" id="PF00534">
    <property type="entry name" value="Glycos_transf_1"/>
    <property type="match status" value="1"/>
</dbReference>
<sequence>MDNHLRKVVVPLPADVWGGLQGVVAKMDGHLKSLGYEQIVLVPHTATVVHEKLSDLGVNCQKVQLPRFKRSPIEAFRSFIDYPAAIKLLAQNEFVKNADIFQVVGVHHFHSLLLSKKLKRPLVWQLHSTSVTGIFRILARSVILHFEDGVLANGHKVGTELLGGGFSKGNRGVFYPPISIDEFSKNECSRKRVRKLFGFGEGDIVLMSVGNRGWQKNHELLIKVAATLLTEKMSFRFLVVGATVEGYIDEYQKGVLDPASQLNNIKPNYITFANAPDGIADLVQGADVLLLTSHAEGIPLVIAEAMAASKPIVSTNVGGISEVVENDITGYICSPGNVEEIASKLRLIALNSNYEIMGDRSRRYAEKLFSAERAAIAHARVYDRALELYAQNH</sequence>
<keyword evidence="4" id="KW-1185">Reference proteome</keyword>
<feature type="domain" description="Glycosyltransferase subfamily 4-like N-terminal" evidence="2">
    <location>
        <begin position="17"/>
        <end position="181"/>
    </location>
</feature>
<dbReference type="Pfam" id="PF13439">
    <property type="entry name" value="Glyco_transf_4"/>
    <property type="match status" value="1"/>
</dbReference>
<dbReference type="CDD" id="cd03801">
    <property type="entry name" value="GT4_PimA-like"/>
    <property type="match status" value="1"/>
</dbReference>
<gene>
    <name evidence="3" type="ORF">D0911_03035</name>
</gene>
<organism evidence="3 4">
    <name type="scientific">Zhongshania marina</name>
    <dbReference type="NCBI Taxonomy" id="2304603"/>
    <lineage>
        <taxon>Bacteria</taxon>
        <taxon>Pseudomonadati</taxon>
        <taxon>Pseudomonadota</taxon>
        <taxon>Gammaproteobacteria</taxon>
        <taxon>Cellvibrionales</taxon>
        <taxon>Spongiibacteraceae</taxon>
        <taxon>Zhongshania</taxon>
    </lineage>
</organism>
<dbReference type="PANTHER" id="PTHR12526">
    <property type="entry name" value="GLYCOSYLTRANSFERASE"/>
    <property type="match status" value="1"/>
</dbReference>
<evidence type="ECO:0000313" key="4">
    <source>
        <dbReference type="Proteomes" id="UP000274695"/>
    </source>
</evidence>
<evidence type="ECO:0000313" key="3">
    <source>
        <dbReference type="EMBL" id="RNL67215.1"/>
    </source>
</evidence>